<evidence type="ECO:0000313" key="3">
    <source>
        <dbReference type="Proteomes" id="UP000294419"/>
    </source>
</evidence>
<evidence type="ECO:0000256" key="1">
    <source>
        <dbReference type="SAM" id="SignalP"/>
    </source>
</evidence>
<dbReference type="EMBL" id="CP037954">
    <property type="protein sequence ID" value="QBO57185.1"/>
    <property type="molecule type" value="Genomic_DNA"/>
</dbReference>
<reference evidence="2 3" key="1">
    <citation type="submission" date="2019-03" db="EMBL/GenBank/DDBJ databases">
        <authorList>
            <person name="Kim H."/>
            <person name="Yu S.-M."/>
        </authorList>
    </citation>
    <scope>NUCLEOTIDE SEQUENCE [LARGE SCALE GENOMIC DNA]</scope>
    <source>
        <strain evidence="2 3">NBC122</strain>
    </source>
</reference>
<protein>
    <recommendedName>
        <fullName evidence="4">Secreted protein</fullName>
    </recommendedName>
</protein>
<keyword evidence="3" id="KW-1185">Reference proteome</keyword>
<dbReference type="AlphaFoldDB" id="A0A4P6ZCP9"/>
<gene>
    <name evidence="2" type="ORF">NBC122_00331</name>
</gene>
<dbReference type="RefSeq" id="WP_133438709.1">
    <property type="nucleotide sequence ID" value="NZ_CP037954.1"/>
</dbReference>
<organism evidence="2 3">
    <name type="scientific">Chryseobacterium salivictor</name>
    <dbReference type="NCBI Taxonomy" id="2547600"/>
    <lineage>
        <taxon>Bacteria</taxon>
        <taxon>Pseudomonadati</taxon>
        <taxon>Bacteroidota</taxon>
        <taxon>Flavobacteriia</taxon>
        <taxon>Flavobacteriales</taxon>
        <taxon>Weeksellaceae</taxon>
        <taxon>Chryseobacterium group</taxon>
        <taxon>Chryseobacterium</taxon>
    </lineage>
</organism>
<evidence type="ECO:0000313" key="2">
    <source>
        <dbReference type="EMBL" id="QBO57185.1"/>
    </source>
</evidence>
<keyword evidence="1" id="KW-0732">Signal</keyword>
<name>A0A4P6ZCP9_9FLAO</name>
<sequence length="188" mass="21164">MKALLYLALLLPVNFLAQEKTNSEKFWTQLAAHCGKAYEGEIISGGAEGDGFTGKKLIMHVRSCEKKEIKIPFFVGDDKSRTWVLHMNPDKILSLKHDHRNPDGTEEKVTQYGGTSSNVGLENLQMFPADAHTTQMLPKAATNIWWFTIDGESFTYNLRRVGSDRLFTVRFDLTKTIETPGAPWGTKN</sequence>
<feature type="signal peptide" evidence="1">
    <location>
        <begin position="1"/>
        <end position="17"/>
    </location>
</feature>
<feature type="chain" id="PRO_5020934897" description="Secreted protein" evidence="1">
    <location>
        <begin position="18"/>
        <end position="188"/>
    </location>
</feature>
<dbReference type="OrthoDB" id="1524207at2"/>
<evidence type="ECO:0008006" key="4">
    <source>
        <dbReference type="Google" id="ProtNLM"/>
    </source>
</evidence>
<dbReference type="KEGG" id="csal:NBC122_00331"/>
<accession>A0A4P6ZCP9</accession>
<dbReference type="Proteomes" id="UP000294419">
    <property type="component" value="Chromosome"/>
</dbReference>
<proteinExistence type="predicted"/>